<evidence type="ECO:0000313" key="2">
    <source>
        <dbReference type="EMBL" id="PSW25359.1"/>
    </source>
</evidence>
<organism evidence="2 3">
    <name type="scientific">Photobacterium swingsii</name>
    <dbReference type="NCBI Taxonomy" id="680026"/>
    <lineage>
        <taxon>Bacteria</taxon>
        <taxon>Pseudomonadati</taxon>
        <taxon>Pseudomonadota</taxon>
        <taxon>Gammaproteobacteria</taxon>
        <taxon>Vibrionales</taxon>
        <taxon>Vibrionaceae</taxon>
        <taxon>Photobacterium</taxon>
    </lineage>
</organism>
<feature type="domain" description="IraD/Gp25-like" evidence="1">
    <location>
        <begin position="32"/>
        <end position="129"/>
    </location>
</feature>
<reference evidence="2 3" key="1">
    <citation type="submission" date="2018-01" db="EMBL/GenBank/DDBJ databases">
        <title>Whole genome sequencing of Histamine producing bacteria.</title>
        <authorList>
            <person name="Butler K."/>
        </authorList>
    </citation>
    <scope>NUCLEOTIDE SEQUENCE [LARGE SCALE GENOMIC DNA]</scope>
    <source>
        <strain evidence="2 3">DSM 24669</strain>
    </source>
</reference>
<dbReference type="PANTHER" id="PTHR38595">
    <property type="entry name" value="CYTOPLASMIC PROTEIN-RELATED"/>
    <property type="match status" value="1"/>
</dbReference>
<dbReference type="InterPro" id="IPR017737">
    <property type="entry name" value="TssE1-like"/>
</dbReference>
<proteinExistence type="predicted"/>
<protein>
    <submittedName>
        <fullName evidence="2">Type VI secretion system baseplate subunit TssE</fullName>
    </submittedName>
</protein>
<dbReference type="EMBL" id="PYLZ01000003">
    <property type="protein sequence ID" value="PSW25359.1"/>
    <property type="molecule type" value="Genomic_DNA"/>
</dbReference>
<evidence type="ECO:0000259" key="1">
    <source>
        <dbReference type="Pfam" id="PF04965"/>
    </source>
</evidence>
<gene>
    <name evidence="2" type="primary">tssE</name>
    <name evidence="2" type="ORF">C9I94_06810</name>
</gene>
<accession>A0A0J8VE80</accession>
<dbReference type="InterPro" id="IPR053176">
    <property type="entry name" value="T6SS_TssE1-like"/>
</dbReference>
<dbReference type="RefSeq" id="WP_048897415.1">
    <property type="nucleotide sequence ID" value="NZ_AP024853.1"/>
</dbReference>
<dbReference type="PANTHER" id="PTHR38595:SF1">
    <property type="entry name" value="TYPE VI SECRETION SYSTEM COMPONENT TSSE1"/>
    <property type="match status" value="1"/>
</dbReference>
<dbReference type="Proteomes" id="UP000240481">
    <property type="component" value="Unassembled WGS sequence"/>
</dbReference>
<dbReference type="Pfam" id="PF04965">
    <property type="entry name" value="GPW_gp25"/>
    <property type="match status" value="1"/>
</dbReference>
<dbReference type="NCBIfam" id="TIGR03357">
    <property type="entry name" value="VI_zyme"/>
    <property type="match status" value="1"/>
</dbReference>
<dbReference type="STRING" id="680026.AB733_02870"/>
<dbReference type="OrthoDB" id="119583at2"/>
<sequence length="155" mass="17762">MYVPLKPSLLDNLIDDAPEAITEQPVSYSLQALKNSVRRDIELLLNSRRSWLTWSKRLTELDVSVMNYGLPDFSSMPFSSSDGRSYLCRIVEETITRFEPRFDAVYVSVLEEGSPEDRVLRLRIQAIFRVGTEQEELVFDSEVEPVSLGIKVEES</sequence>
<keyword evidence="3" id="KW-1185">Reference proteome</keyword>
<name>A0A0J8VE80_9GAMM</name>
<evidence type="ECO:0000313" key="3">
    <source>
        <dbReference type="Proteomes" id="UP000240481"/>
    </source>
</evidence>
<dbReference type="Gene3D" id="3.10.450.40">
    <property type="match status" value="1"/>
</dbReference>
<comment type="caution">
    <text evidence="2">The sequence shown here is derived from an EMBL/GenBank/DDBJ whole genome shotgun (WGS) entry which is preliminary data.</text>
</comment>
<dbReference type="InterPro" id="IPR007048">
    <property type="entry name" value="IraD/Gp25-like"/>
</dbReference>
<dbReference type="AlphaFoldDB" id="A0A0J8VE80"/>
<dbReference type="SUPFAM" id="SSF160719">
    <property type="entry name" value="gpW/gp25-like"/>
    <property type="match status" value="1"/>
</dbReference>